<dbReference type="AlphaFoldDB" id="A0A7X2L1U9"/>
<accession>A0A7X2L1U9</accession>
<organism evidence="1 2">
    <name type="scientific">Paenibacillus monticola</name>
    <dbReference type="NCBI Taxonomy" id="2666075"/>
    <lineage>
        <taxon>Bacteria</taxon>
        <taxon>Bacillati</taxon>
        <taxon>Bacillota</taxon>
        <taxon>Bacilli</taxon>
        <taxon>Bacillales</taxon>
        <taxon>Paenibacillaceae</taxon>
        <taxon>Paenibacillus</taxon>
    </lineage>
</organism>
<protein>
    <submittedName>
        <fullName evidence="1">Uncharacterized protein</fullName>
    </submittedName>
</protein>
<dbReference type="EMBL" id="WJXB01000003">
    <property type="protein sequence ID" value="MRN53530.1"/>
    <property type="molecule type" value="Genomic_DNA"/>
</dbReference>
<name>A0A7X2L1U9_9BACL</name>
<gene>
    <name evidence="1" type="ORF">GJB61_11040</name>
</gene>
<evidence type="ECO:0000313" key="1">
    <source>
        <dbReference type="EMBL" id="MRN53530.1"/>
    </source>
</evidence>
<keyword evidence="2" id="KW-1185">Reference proteome</keyword>
<evidence type="ECO:0000313" key="2">
    <source>
        <dbReference type="Proteomes" id="UP000463051"/>
    </source>
</evidence>
<dbReference type="Proteomes" id="UP000463051">
    <property type="component" value="Unassembled WGS sequence"/>
</dbReference>
<reference evidence="1 2" key="1">
    <citation type="submission" date="2019-11" db="EMBL/GenBank/DDBJ databases">
        <title>Paenibacillus monticola sp. nov., a novel PGPR strain isolated from mountain sample in China.</title>
        <authorList>
            <person name="Zhao Q."/>
            <person name="Li H.-P."/>
            <person name="Zhang J.-L."/>
        </authorList>
    </citation>
    <scope>NUCLEOTIDE SEQUENCE [LARGE SCALE GENOMIC DNA]</scope>
    <source>
        <strain evidence="1 2">LC-T2</strain>
    </source>
</reference>
<dbReference type="RefSeq" id="WP_154118545.1">
    <property type="nucleotide sequence ID" value="NZ_WJXB01000003.1"/>
</dbReference>
<proteinExistence type="predicted"/>
<sequence>MNILHFFIPRERTLIYTTFDQAQFFKVKGNLLAAGIRHRSKIEGGTRGTTHRAFTGGKLQQQHCLYVCKEDEHRALPFIR</sequence>
<comment type="caution">
    <text evidence="1">The sequence shown here is derived from an EMBL/GenBank/DDBJ whole genome shotgun (WGS) entry which is preliminary data.</text>
</comment>